<evidence type="ECO:0000313" key="2">
    <source>
        <dbReference type="EMBL" id="KAF7320794.1"/>
    </source>
</evidence>
<evidence type="ECO:0000256" key="1">
    <source>
        <dbReference type="SAM" id="MobiDB-lite"/>
    </source>
</evidence>
<accession>A0A8H6TPJ8</accession>
<evidence type="ECO:0000313" key="3">
    <source>
        <dbReference type="Proteomes" id="UP000613580"/>
    </source>
</evidence>
<keyword evidence="3" id="KW-1185">Reference proteome</keyword>
<name>A0A8H6TPJ8_MYCCL</name>
<gene>
    <name evidence="2" type="ORF">HMN09_00165800</name>
</gene>
<organism evidence="2 3">
    <name type="scientific">Mycena chlorophos</name>
    <name type="common">Agaric fungus</name>
    <name type="synonym">Agaricus chlorophos</name>
    <dbReference type="NCBI Taxonomy" id="658473"/>
    <lineage>
        <taxon>Eukaryota</taxon>
        <taxon>Fungi</taxon>
        <taxon>Dikarya</taxon>
        <taxon>Basidiomycota</taxon>
        <taxon>Agaricomycotina</taxon>
        <taxon>Agaricomycetes</taxon>
        <taxon>Agaricomycetidae</taxon>
        <taxon>Agaricales</taxon>
        <taxon>Marasmiineae</taxon>
        <taxon>Mycenaceae</taxon>
        <taxon>Mycena</taxon>
    </lineage>
</organism>
<comment type="caution">
    <text evidence="2">The sequence shown here is derived from an EMBL/GenBank/DDBJ whole genome shotgun (WGS) entry which is preliminary data.</text>
</comment>
<feature type="region of interest" description="Disordered" evidence="1">
    <location>
        <begin position="161"/>
        <end position="211"/>
    </location>
</feature>
<proteinExistence type="predicted"/>
<protein>
    <submittedName>
        <fullName evidence="2">Mediator of RNA polymerase II transcription subunit 11</fullName>
    </submittedName>
</protein>
<dbReference type="EMBL" id="JACAZE010000002">
    <property type="protein sequence ID" value="KAF7320794.1"/>
    <property type="molecule type" value="Genomic_DNA"/>
</dbReference>
<dbReference type="AlphaFoldDB" id="A0A8H6TPJ8"/>
<dbReference type="Proteomes" id="UP000613580">
    <property type="component" value="Unassembled WGS sequence"/>
</dbReference>
<reference evidence="2" key="1">
    <citation type="submission" date="2020-05" db="EMBL/GenBank/DDBJ databases">
        <title>Mycena genomes resolve the evolution of fungal bioluminescence.</title>
        <authorList>
            <person name="Tsai I.J."/>
        </authorList>
    </citation>
    <scope>NUCLEOTIDE SEQUENCE</scope>
    <source>
        <strain evidence="2">110903Hualien_Pintung</strain>
    </source>
</reference>
<feature type="region of interest" description="Disordered" evidence="1">
    <location>
        <begin position="1"/>
        <end position="52"/>
    </location>
</feature>
<sequence length="295" mass="32190">MASKPSEAEALEKDPIKSRRTSPAYSHSPHRPYISLLTLPQTDGPEDNLPQDDERSELFVLEANEYFERLNTIQSARIVPWPSAQITHSRIAPSVINTPAPNFTPLPLGVGLPASSSAQKQNRAAQTRAELLLQKQESEQGNAEEGGDVEMEATQPALGGLRAILRPPTAKSKAVNDADDIEDQGSGKGKEKEKRRRQKQRGATANPNECAFPSASSVLPRANLRVYSSNPICNKTIYLQMPHTSGPVAFSVVDYFPIGNSVGPDDVGIPKYYFQRYAPVDDGIIPNVSWSIMSA</sequence>
<feature type="compositionally biased region" description="Basic and acidic residues" evidence="1">
    <location>
        <begin position="1"/>
        <end position="17"/>
    </location>
</feature>
<dbReference type="OrthoDB" id="3358442at2759"/>